<dbReference type="EMBL" id="OOFM01000004">
    <property type="protein sequence ID" value="SPL63049.1"/>
    <property type="molecule type" value="Genomic_DNA"/>
</dbReference>
<gene>
    <name evidence="1" type="ORF">OHAE_2981</name>
</gene>
<proteinExistence type="predicted"/>
<accession>A0A2P9HG49</accession>
<reference evidence="2" key="1">
    <citation type="submission" date="2017-12" db="EMBL/GenBank/DDBJ databases">
        <authorList>
            <person name="Diaz M."/>
        </authorList>
    </citation>
    <scope>NUCLEOTIDE SEQUENCE [LARGE SCALE GENOMIC DNA]</scope>
    <source>
        <strain evidence="2">FI11154</strain>
    </source>
</reference>
<protein>
    <submittedName>
        <fullName evidence="1">Uncharacterized protein</fullName>
    </submittedName>
</protein>
<name>A0A2P9HG49_9HYPH</name>
<dbReference type="Proteomes" id="UP000246073">
    <property type="component" value="Unassembled WGS sequence"/>
</dbReference>
<organism evidence="1 2">
    <name type="scientific">Ochrobactrum soli</name>
    <dbReference type="NCBI Taxonomy" id="2448455"/>
    <lineage>
        <taxon>Bacteria</taxon>
        <taxon>Pseudomonadati</taxon>
        <taxon>Pseudomonadota</taxon>
        <taxon>Alphaproteobacteria</taxon>
        <taxon>Hyphomicrobiales</taxon>
        <taxon>Brucellaceae</taxon>
        <taxon>Brucella/Ochrobactrum group</taxon>
        <taxon>Ochrobactrum</taxon>
    </lineage>
</organism>
<sequence length="47" mass="5496">MNGYDPDIPVLICSFDRPVVAINRLLISSLRPRVHISIRYEPDFLFH</sequence>
<evidence type="ECO:0000313" key="1">
    <source>
        <dbReference type="EMBL" id="SPL63049.1"/>
    </source>
</evidence>
<evidence type="ECO:0000313" key="2">
    <source>
        <dbReference type="Proteomes" id="UP000246073"/>
    </source>
</evidence>
<dbReference type="AlphaFoldDB" id="A0A2P9HG49"/>